<dbReference type="InterPro" id="IPR000914">
    <property type="entry name" value="SBP_5_dom"/>
</dbReference>
<feature type="domain" description="Solute-binding protein family 5" evidence="2">
    <location>
        <begin position="88"/>
        <end position="431"/>
    </location>
</feature>
<dbReference type="KEGG" id="agm:DCE93_01805"/>
<dbReference type="NCBIfam" id="TIGR04028">
    <property type="entry name" value="SBP_KPN_01854"/>
    <property type="match status" value="1"/>
</dbReference>
<reference evidence="3 4" key="1">
    <citation type="submission" date="2018-04" db="EMBL/GenBank/DDBJ databases">
        <authorList>
            <person name="Li J."/>
        </authorList>
    </citation>
    <scope>NUCLEOTIDE SEQUENCE [LARGE SCALE GENOMIC DNA]</scope>
    <source>
        <strain evidence="4">30A</strain>
    </source>
</reference>
<dbReference type="AlphaFoldDB" id="A0A2S0WT97"/>
<dbReference type="OrthoDB" id="5240629at2"/>
<dbReference type="Gene3D" id="3.10.105.10">
    <property type="entry name" value="Dipeptide-binding Protein, Domain 3"/>
    <property type="match status" value="1"/>
</dbReference>
<feature type="chain" id="PRO_5039054482" evidence="1">
    <location>
        <begin position="31"/>
        <end position="547"/>
    </location>
</feature>
<dbReference type="SUPFAM" id="SSF53850">
    <property type="entry name" value="Periplasmic binding protein-like II"/>
    <property type="match status" value="1"/>
</dbReference>
<dbReference type="GO" id="GO:0043190">
    <property type="term" value="C:ATP-binding cassette (ABC) transporter complex"/>
    <property type="evidence" value="ECO:0007669"/>
    <property type="project" value="InterPro"/>
</dbReference>
<dbReference type="Pfam" id="PF00496">
    <property type="entry name" value="SBP_bac_5"/>
    <property type="match status" value="1"/>
</dbReference>
<evidence type="ECO:0000256" key="1">
    <source>
        <dbReference type="SAM" id="SignalP"/>
    </source>
</evidence>
<dbReference type="InterPro" id="IPR039424">
    <property type="entry name" value="SBP_5"/>
</dbReference>
<evidence type="ECO:0000313" key="4">
    <source>
        <dbReference type="Proteomes" id="UP000244729"/>
    </source>
</evidence>
<evidence type="ECO:0000313" key="3">
    <source>
        <dbReference type="EMBL" id="AWB94559.1"/>
    </source>
</evidence>
<dbReference type="PROSITE" id="PS51257">
    <property type="entry name" value="PROKAR_LIPOPROTEIN"/>
    <property type="match status" value="1"/>
</dbReference>
<dbReference type="InterPro" id="IPR030678">
    <property type="entry name" value="Peptide/Ni-bd"/>
</dbReference>
<keyword evidence="1" id="KW-0732">Signal</keyword>
<dbReference type="GO" id="GO:0015833">
    <property type="term" value="P:peptide transport"/>
    <property type="evidence" value="ECO:0007669"/>
    <property type="project" value="TreeGrafter"/>
</dbReference>
<dbReference type="CDD" id="cd08492">
    <property type="entry name" value="PBP2_NikA_DppA_OppA_like_15"/>
    <property type="match status" value="1"/>
</dbReference>
<dbReference type="GO" id="GO:1904680">
    <property type="term" value="F:peptide transmembrane transporter activity"/>
    <property type="evidence" value="ECO:0007669"/>
    <property type="project" value="TreeGrafter"/>
</dbReference>
<dbReference type="InterPro" id="IPR023920">
    <property type="entry name" value="ABC_transptr_sub-bd_KPN01854"/>
</dbReference>
<organism evidence="3 4">
    <name type="scientific">Agromyces badenianii</name>
    <dbReference type="NCBI Taxonomy" id="2080742"/>
    <lineage>
        <taxon>Bacteria</taxon>
        <taxon>Bacillati</taxon>
        <taxon>Actinomycetota</taxon>
        <taxon>Actinomycetes</taxon>
        <taxon>Micrococcales</taxon>
        <taxon>Microbacteriaceae</taxon>
        <taxon>Agromyces</taxon>
    </lineage>
</organism>
<dbReference type="Proteomes" id="UP000244729">
    <property type="component" value="Chromosome"/>
</dbReference>
<protein>
    <submittedName>
        <fullName evidence="3">TIGR04028 family ABC transporter substrate-binding protein</fullName>
    </submittedName>
</protein>
<feature type="signal peptide" evidence="1">
    <location>
        <begin position="1"/>
        <end position="30"/>
    </location>
</feature>
<accession>A0A2S0WT97</accession>
<sequence>MSTPRIRRLAAAGTAALAAVALLASCAAQSGTTQTAEGGDPVEGGTLTYLEYQAHTTLYPPQAGFYPNGGIVNSITARLTWQDPESLEIEPWVATEWTVNEDATEYTFELRDDVTFSDGTVVDAAAVAKNFDTYGLGNKELGLTISEAINNYASSEVVDDDTVTFRFSAPAPGFLQATSTINSGLLSPATLDRKLEEFGAGASAEIIGAGPFVVTEEEIGTSLHLEAREDYDWAPPSFEHQGRAYLDAIDIVVTPEDSVRIGSLLAGQADVIRYVQAFDEAQVASAGFEIVAAPTRGVNNSLGLRFTNPLLSDVRVRQALVHGVDAQEVVDTIFTENYPVATSQLASTAAGYKDESKALAFDPELSEELLDEAGWAVGADGIREKDGERLSLTVYEAKPQPLSKQTLELVSQQLAKIGVELNVKAGDAGSYATDTLDPLKTALYHSMVGRADHDVIKSQYFTKNRNTLLSNDAKLDELLTAVASEPDAAERDKASAAVQDYLTEQAYVIPLFEEPQVYGAAPYVHGFTTEAVARPLFYDTWVEKQKK</sequence>
<keyword evidence="4" id="KW-1185">Reference proteome</keyword>
<gene>
    <name evidence="3" type="ORF">DCE93_01805</name>
</gene>
<name>A0A2S0WT97_9MICO</name>
<dbReference type="PIRSF" id="PIRSF002741">
    <property type="entry name" value="MppA"/>
    <property type="match status" value="1"/>
</dbReference>
<dbReference type="PANTHER" id="PTHR30290">
    <property type="entry name" value="PERIPLASMIC BINDING COMPONENT OF ABC TRANSPORTER"/>
    <property type="match status" value="1"/>
</dbReference>
<dbReference type="RefSeq" id="WP_108594383.1">
    <property type="nucleotide sequence ID" value="NZ_CP028913.1"/>
</dbReference>
<evidence type="ECO:0000259" key="2">
    <source>
        <dbReference type="Pfam" id="PF00496"/>
    </source>
</evidence>
<dbReference type="Gene3D" id="3.40.190.10">
    <property type="entry name" value="Periplasmic binding protein-like II"/>
    <property type="match status" value="1"/>
</dbReference>
<dbReference type="GO" id="GO:0042597">
    <property type="term" value="C:periplasmic space"/>
    <property type="evidence" value="ECO:0007669"/>
    <property type="project" value="UniProtKB-ARBA"/>
</dbReference>
<dbReference type="EMBL" id="CP028913">
    <property type="protein sequence ID" value="AWB94559.1"/>
    <property type="molecule type" value="Genomic_DNA"/>
</dbReference>
<proteinExistence type="predicted"/>